<feature type="compositionally biased region" description="Pro residues" evidence="1">
    <location>
        <begin position="361"/>
        <end position="370"/>
    </location>
</feature>
<keyword evidence="3" id="KW-1185">Reference proteome</keyword>
<evidence type="ECO:0000256" key="1">
    <source>
        <dbReference type="SAM" id="MobiDB-lite"/>
    </source>
</evidence>
<evidence type="ECO:0000313" key="3">
    <source>
        <dbReference type="Proteomes" id="UP001177023"/>
    </source>
</evidence>
<protein>
    <submittedName>
        <fullName evidence="2">Uncharacterized protein</fullName>
    </submittedName>
</protein>
<organism evidence="2 3">
    <name type="scientific">Mesorhabditis spiculigera</name>
    <dbReference type="NCBI Taxonomy" id="96644"/>
    <lineage>
        <taxon>Eukaryota</taxon>
        <taxon>Metazoa</taxon>
        <taxon>Ecdysozoa</taxon>
        <taxon>Nematoda</taxon>
        <taxon>Chromadorea</taxon>
        <taxon>Rhabditida</taxon>
        <taxon>Rhabditina</taxon>
        <taxon>Rhabditomorpha</taxon>
        <taxon>Rhabditoidea</taxon>
        <taxon>Rhabditidae</taxon>
        <taxon>Mesorhabditinae</taxon>
        <taxon>Mesorhabditis</taxon>
    </lineage>
</organism>
<name>A0AA36D2Q3_9BILA</name>
<dbReference type="AlphaFoldDB" id="A0AA36D2Q3"/>
<proteinExistence type="predicted"/>
<accession>A0AA36D2Q3</accession>
<dbReference type="EMBL" id="CATQJA010002657">
    <property type="protein sequence ID" value="CAJ0579591.1"/>
    <property type="molecule type" value="Genomic_DNA"/>
</dbReference>
<gene>
    <name evidence="2" type="ORF">MSPICULIGERA_LOCUS17803</name>
</gene>
<evidence type="ECO:0000313" key="2">
    <source>
        <dbReference type="EMBL" id="CAJ0579591.1"/>
    </source>
</evidence>
<reference evidence="2" key="1">
    <citation type="submission" date="2023-06" db="EMBL/GenBank/DDBJ databases">
        <authorList>
            <person name="Delattre M."/>
        </authorList>
    </citation>
    <scope>NUCLEOTIDE SEQUENCE</scope>
    <source>
        <strain evidence="2">AF72</strain>
    </source>
</reference>
<feature type="region of interest" description="Disordered" evidence="1">
    <location>
        <begin position="221"/>
        <end position="241"/>
    </location>
</feature>
<comment type="caution">
    <text evidence="2">The sequence shown here is derived from an EMBL/GenBank/DDBJ whole genome shotgun (WGS) entry which is preliminary data.</text>
</comment>
<dbReference type="Proteomes" id="UP001177023">
    <property type="component" value="Unassembled WGS sequence"/>
</dbReference>
<feature type="non-terminal residue" evidence="2">
    <location>
        <position position="1"/>
    </location>
</feature>
<feature type="region of interest" description="Disordered" evidence="1">
    <location>
        <begin position="287"/>
        <end position="385"/>
    </location>
</feature>
<sequence length="385" mass="43294">MPTQYQPPFNNFELDMRQNTTRVRGIVFGITRQGLTFMLADDTDEVVLIDPHGRWAARLGGYYQIVCRPLLTRIGNCKYMSVEPGTEVKTGKFKARRIAGRLVELQVTINGQPGETLPGYVCFQTLEIGTVRFSTRGVYSLENNASYILPQEIHGHYAHSVVVRPDVQESGLHWNVSLYLGQAQAQKSIVEKRHLPTDDDRTDLYFLDQLDRGYDVPGWAGPQAQYPVEPPPRYESRPASAQFSHQRSTADPWALLDQVWRHASIRAVLSDIDPRLATAVEDAVQTQFGGPAPAPHQPMRVSPPRYEPHPHDRPQGSYEGPRGYRLSPGARVYQEGFGRNGPEPTYFEDQNVGGYHQAPQMPGPPGLPYRPEPRNPYGGPYDDGY</sequence>